<feature type="domain" description="Porphobilinogen deaminase C-terminal" evidence="13">
    <location>
        <begin position="250"/>
        <end position="333"/>
    </location>
</feature>
<dbReference type="NCBIfam" id="TIGR00212">
    <property type="entry name" value="hemC"/>
    <property type="match status" value="1"/>
</dbReference>
<evidence type="ECO:0000259" key="12">
    <source>
        <dbReference type="Pfam" id="PF01379"/>
    </source>
</evidence>
<gene>
    <name evidence="14" type="ORF">PHLCEN_2v11462</name>
</gene>
<keyword evidence="15" id="KW-1185">Reference proteome</keyword>
<dbReference type="GO" id="GO:0005737">
    <property type="term" value="C:cytoplasm"/>
    <property type="evidence" value="ECO:0007669"/>
    <property type="project" value="TreeGrafter"/>
</dbReference>
<evidence type="ECO:0000313" key="15">
    <source>
        <dbReference type="Proteomes" id="UP000186601"/>
    </source>
</evidence>
<comment type="function">
    <text evidence="1">Tetrapolymerization of the monopyrrole PBG into the hydroxymethylbilane pre-uroporphyrinogen in several discrete steps.</text>
</comment>
<proteinExistence type="inferred from homology"/>
<dbReference type="Pfam" id="PF01379">
    <property type="entry name" value="Porphobil_deam"/>
    <property type="match status" value="1"/>
</dbReference>
<dbReference type="EMBL" id="MLYV02001142">
    <property type="protein sequence ID" value="PSR72673.1"/>
    <property type="molecule type" value="Genomic_DNA"/>
</dbReference>
<feature type="domain" description="Porphobilinogen deaminase N-terminal" evidence="12">
    <location>
        <begin position="15"/>
        <end position="235"/>
    </location>
</feature>
<dbReference type="InterPro" id="IPR022417">
    <property type="entry name" value="Porphobilin_deaminase_N"/>
</dbReference>
<dbReference type="CDD" id="cd13645">
    <property type="entry name" value="PBP2_HuPBGD_like"/>
    <property type="match status" value="1"/>
</dbReference>
<dbReference type="SUPFAM" id="SSF54782">
    <property type="entry name" value="Porphobilinogen deaminase (hydroxymethylbilane synthase), C-terminal domain"/>
    <property type="match status" value="1"/>
</dbReference>
<dbReference type="Gene3D" id="3.30.160.40">
    <property type="entry name" value="Porphobilinogen deaminase, C-terminal domain"/>
    <property type="match status" value="1"/>
</dbReference>
<dbReference type="Proteomes" id="UP000186601">
    <property type="component" value="Unassembled WGS sequence"/>
</dbReference>
<evidence type="ECO:0000256" key="4">
    <source>
        <dbReference type="ARBA" id="ARBA00012655"/>
    </source>
</evidence>
<comment type="caution">
    <text evidence="14">The sequence shown here is derived from an EMBL/GenBank/DDBJ whole genome shotgun (WGS) entry which is preliminary data.</text>
</comment>
<dbReference type="Gene3D" id="3.40.190.10">
    <property type="entry name" value="Periplasmic binding protein-like II"/>
    <property type="match status" value="2"/>
</dbReference>
<dbReference type="OrthoDB" id="564646at2759"/>
<evidence type="ECO:0000256" key="3">
    <source>
        <dbReference type="ARBA" id="ARBA00005638"/>
    </source>
</evidence>
<reference evidence="14 15" key="1">
    <citation type="submission" date="2018-02" db="EMBL/GenBank/DDBJ databases">
        <title>Genome sequence of the basidiomycete white-rot fungus Phlebia centrifuga.</title>
        <authorList>
            <person name="Granchi Z."/>
            <person name="Peng M."/>
            <person name="de Vries R.P."/>
            <person name="Hilden K."/>
            <person name="Makela M.R."/>
            <person name="Grigoriev I."/>
            <person name="Riley R."/>
        </authorList>
    </citation>
    <scope>NUCLEOTIDE SEQUENCE [LARGE SCALE GENOMIC DNA]</scope>
    <source>
        <strain evidence="14 15">FBCC195</strain>
    </source>
</reference>
<keyword evidence="7" id="KW-0350">Heme biosynthesis</keyword>
<evidence type="ECO:0000256" key="6">
    <source>
        <dbReference type="ARBA" id="ARBA00022679"/>
    </source>
</evidence>
<keyword evidence="6" id="KW-0808">Transferase</keyword>
<dbReference type="GO" id="GO:0004418">
    <property type="term" value="F:hydroxymethylbilane synthase activity"/>
    <property type="evidence" value="ECO:0007669"/>
    <property type="project" value="UniProtKB-EC"/>
</dbReference>
<evidence type="ECO:0000256" key="11">
    <source>
        <dbReference type="ARBA" id="ARBA00048169"/>
    </source>
</evidence>
<comment type="pathway">
    <text evidence="2">Porphyrin-containing compound metabolism; protoporphyrin-IX biosynthesis; coproporphyrinogen-III from 5-aminolevulinate: step 2/4.</text>
</comment>
<keyword evidence="8" id="KW-0627">Porphyrin biosynthesis</keyword>
<dbReference type="AlphaFoldDB" id="A0A2R6NJY9"/>
<evidence type="ECO:0000256" key="1">
    <source>
        <dbReference type="ARBA" id="ARBA00002869"/>
    </source>
</evidence>
<dbReference type="PIRSF" id="PIRSF001438">
    <property type="entry name" value="4pyrrol_synth_OHMeBilane_synth"/>
    <property type="match status" value="1"/>
</dbReference>
<name>A0A2R6NJY9_9APHY</name>
<comment type="similarity">
    <text evidence="3">Belongs to the HMBS family.</text>
</comment>
<comment type="catalytic activity">
    <reaction evidence="11">
        <text>4 porphobilinogen + H2O = hydroxymethylbilane + 4 NH4(+)</text>
        <dbReference type="Rhea" id="RHEA:13185"/>
        <dbReference type="ChEBI" id="CHEBI:15377"/>
        <dbReference type="ChEBI" id="CHEBI:28938"/>
        <dbReference type="ChEBI" id="CHEBI:57845"/>
        <dbReference type="ChEBI" id="CHEBI:58126"/>
        <dbReference type="EC" id="2.5.1.61"/>
    </reaction>
</comment>
<dbReference type="PRINTS" id="PR00151">
    <property type="entry name" value="PORPHBDMNASE"/>
</dbReference>
<evidence type="ECO:0000256" key="5">
    <source>
        <dbReference type="ARBA" id="ARBA00016519"/>
    </source>
</evidence>
<dbReference type="EC" id="2.5.1.61" evidence="4"/>
<evidence type="ECO:0000256" key="9">
    <source>
        <dbReference type="ARBA" id="ARBA00030685"/>
    </source>
</evidence>
<dbReference type="InterPro" id="IPR022418">
    <property type="entry name" value="Porphobilinogen_deaminase_C"/>
</dbReference>
<dbReference type="GO" id="GO:0006783">
    <property type="term" value="P:heme biosynthetic process"/>
    <property type="evidence" value="ECO:0007669"/>
    <property type="project" value="UniProtKB-KW"/>
</dbReference>
<dbReference type="PANTHER" id="PTHR11557">
    <property type="entry name" value="PORPHOBILINOGEN DEAMINASE"/>
    <property type="match status" value="1"/>
</dbReference>
<evidence type="ECO:0000313" key="14">
    <source>
        <dbReference type="EMBL" id="PSR72673.1"/>
    </source>
</evidence>
<evidence type="ECO:0000256" key="8">
    <source>
        <dbReference type="ARBA" id="ARBA00023244"/>
    </source>
</evidence>
<dbReference type="InterPro" id="IPR036803">
    <property type="entry name" value="Porphobilinogen_deaminase_C_sf"/>
</dbReference>
<dbReference type="STRING" id="98765.A0A2R6NJY9"/>
<evidence type="ECO:0000259" key="13">
    <source>
        <dbReference type="Pfam" id="PF03900"/>
    </source>
</evidence>
<dbReference type="Pfam" id="PF03900">
    <property type="entry name" value="Porphobil_deamC"/>
    <property type="match status" value="1"/>
</dbReference>
<sequence length="370" mass="40499">MSSNETSATGPRKVILASRASQLAQIQTNMVRDALQAAFPDLSFETSFMTTGGDHNQSQALYLLGGKSLWTKELEVALQEGVVDMLVHSYKDVPTVLPEGCEISGVLEREDPVDSLVVRKDLPWKSLEELPEGAVVGTSSVRRVAQLKRLFPKLLFRDVSNPEPDLMAHDQHRNTRMAKLDAEDSPYTALILAKAGLVRLGWRPRITADIVPPTLFHAVSQGALAIETRIGDAKSRELCRSITHWQTEWRCAAERSCLRVLEGGCSVPVGVSTELVLPTTTTDHHHPGSATLKITGCVTSLTGDRHVQHSMEEEVKDLEGTEAVGSRLAKVLMETGAKAVLDEITKDREKRIGEAKTEDEKQKIEAAIAA</sequence>
<dbReference type="SUPFAM" id="SSF53850">
    <property type="entry name" value="Periplasmic binding protein-like II"/>
    <property type="match status" value="1"/>
</dbReference>
<accession>A0A2R6NJY9</accession>
<evidence type="ECO:0000256" key="2">
    <source>
        <dbReference type="ARBA" id="ARBA00004735"/>
    </source>
</evidence>
<evidence type="ECO:0000256" key="10">
    <source>
        <dbReference type="ARBA" id="ARBA00033064"/>
    </source>
</evidence>
<dbReference type="InterPro" id="IPR000860">
    <property type="entry name" value="HemC"/>
</dbReference>
<evidence type="ECO:0000256" key="7">
    <source>
        <dbReference type="ARBA" id="ARBA00023133"/>
    </source>
</evidence>
<dbReference type="PANTHER" id="PTHR11557:SF0">
    <property type="entry name" value="PORPHOBILINOGEN DEAMINASE"/>
    <property type="match status" value="1"/>
</dbReference>
<organism evidence="14 15">
    <name type="scientific">Hermanssonia centrifuga</name>
    <dbReference type="NCBI Taxonomy" id="98765"/>
    <lineage>
        <taxon>Eukaryota</taxon>
        <taxon>Fungi</taxon>
        <taxon>Dikarya</taxon>
        <taxon>Basidiomycota</taxon>
        <taxon>Agaricomycotina</taxon>
        <taxon>Agaricomycetes</taxon>
        <taxon>Polyporales</taxon>
        <taxon>Meruliaceae</taxon>
        <taxon>Hermanssonia</taxon>
    </lineage>
</organism>
<dbReference type="FunFam" id="3.40.190.10:FF:000086">
    <property type="entry name" value="Probable porphobilinogen deaminase"/>
    <property type="match status" value="1"/>
</dbReference>
<protein>
    <recommendedName>
        <fullName evidence="5">Porphobilinogen deaminase</fullName>
        <ecNumber evidence="4">2.5.1.61</ecNumber>
    </recommendedName>
    <alternativeName>
        <fullName evidence="10">Hydroxymethylbilane synthase</fullName>
    </alternativeName>
    <alternativeName>
        <fullName evidence="9">Pre-uroporphyrinogen synthase</fullName>
    </alternativeName>
</protein>